<dbReference type="PANTHER" id="PTHR48451:SF1">
    <property type="entry name" value="DUF4218 DOMAIN-CONTAINING PROTEIN"/>
    <property type="match status" value="1"/>
</dbReference>
<sequence length="89" mass="10584">MYPIERYLGTLKSYARIRACPKENILLKSKDHMHFNSFSELFKKQEKELEVISDILQNIKALAKGPSYIAKRFNTYDVYNGYRFRTKQS</sequence>
<evidence type="ECO:0000313" key="1">
    <source>
        <dbReference type="EMBL" id="KAH0740563.1"/>
    </source>
</evidence>
<comment type="caution">
    <text evidence="1">The sequence shown here is derived from an EMBL/GenBank/DDBJ whole genome shotgun (WGS) entry which is preliminary data.</text>
</comment>
<gene>
    <name evidence="1" type="ORF">KY290_033606</name>
</gene>
<dbReference type="Proteomes" id="UP000826656">
    <property type="component" value="Unassembled WGS sequence"/>
</dbReference>
<protein>
    <submittedName>
        <fullName evidence="1">Uncharacterized protein</fullName>
    </submittedName>
</protein>
<keyword evidence="2" id="KW-1185">Reference proteome</keyword>
<organism evidence="1 2">
    <name type="scientific">Solanum tuberosum</name>
    <name type="common">Potato</name>
    <dbReference type="NCBI Taxonomy" id="4113"/>
    <lineage>
        <taxon>Eukaryota</taxon>
        <taxon>Viridiplantae</taxon>
        <taxon>Streptophyta</taxon>
        <taxon>Embryophyta</taxon>
        <taxon>Tracheophyta</taxon>
        <taxon>Spermatophyta</taxon>
        <taxon>Magnoliopsida</taxon>
        <taxon>eudicotyledons</taxon>
        <taxon>Gunneridae</taxon>
        <taxon>Pentapetalae</taxon>
        <taxon>asterids</taxon>
        <taxon>lamiids</taxon>
        <taxon>Solanales</taxon>
        <taxon>Solanaceae</taxon>
        <taxon>Solanoideae</taxon>
        <taxon>Solaneae</taxon>
        <taxon>Solanum</taxon>
    </lineage>
</organism>
<accession>A0ABQ7U1C0</accession>
<dbReference type="EMBL" id="JAIVGD010000026">
    <property type="protein sequence ID" value="KAH0740563.1"/>
    <property type="molecule type" value="Genomic_DNA"/>
</dbReference>
<evidence type="ECO:0000313" key="2">
    <source>
        <dbReference type="Proteomes" id="UP000826656"/>
    </source>
</evidence>
<dbReference type="PANTHER" id="PTHR48451">
    <property type="entry name" value="DUF4218 DOMAIN-CONTAINING PROTEIN"/>
    <property type="match status" value="1"/>
</dbReference>
<reference evidence="1 2" key="1">
    <citation type="journal article" date="2021" name="bioRxiv">
        <title>Chromosome-scale and haplotype-resolved genome assembly of a tetraploid potato cultivar.</title>
        <authorList>
            <person name="Sun H."/>
            <person name="Jiao W.-B."/>
            <person name="Krause K."/>
            <person name="Campoy J.A."/>
            <person name="Goel M."/>
            <person name="Folz-Donahue K."/>
            <person name="Kukat C."/>
            <person name="Huettel B."/>
            <person name="Schneeberger K."/>
        </authorList>
    </citation>
    <scope>NUCLEOTIDE SEQUENCE [LARGE SCALE GENOMIC DNA]</scope>
    <source>
        <strain evidence="1">SolTubOtavaFocal</strain>
        <tissue evidence="1">Leaves</tissue>
    </source>
</reference>
<proteinExistence type="predicted"/>
<name>A0ABQ7U1C0_SOLTU</name>